<name>A0ABD5RTL1_9EURY</name>
<dbReference type="PROSITE" id="PS00137">
    <property type="entry name" value="SUBTILASE_HIS"/>
    <property type="match status" value="1"/>
</dbReference>
<dbReference type="InterPro" id="IPR023827">
    <property type="entry name" value="Peptidase_S8_Asp-AS"/>
</dbReference>
<dbReference type="Proteomes" id="UP001596099">
    <property type="component" value="Unassembled WGS sequence"/>
</dbReference>
<dbReference type="PROSITE" id="PS00138">
    <property type="entry name" value="SUBTILASE_SER"/>
    <property type="match status" value="1"/>
</dbReference>
<dbReference type="InterPro" id="IPR022398">
    <property type="entry name" value="Peptidase_S8_His-AS"/>
</dbReference>
<dbReference type="InterPro" id="IPR050131">
    <property type="entry name" value="Peptidase_S8_subtilisin-like"/>
</dbReference>
<feature type="active site" description="Charge relay system" evidence="5 6">
    <location>
        <position position="137"/>
    </location>
</feature>
<keyword evidence="2 6" id="KW-0645">Protease</keyword>
<dbReference type="GO" id="GO:0006508">
    <property type="term" value="P:proteolysis"/>
    <property type="evidence" value="ECO:0007669"/>
    <property type="project" value="UniProtKB-KW"/>
</dbReference>
<proteinExistence type="inferred from homology"/>
<evidence type="ECO:0000256" key="4">
    <source>
        <dbReference type="ARBA" id="ARBA00022825"/>
    </source>
</evidence>
<dbReference type="AlphaFoldDB" id="A0ABD5RTL1"/>
<feature type="active site" description="Charge relay system" evidence="5 6">
    <location>
        <position position="403"/>
    </location>
</feature>
<keyword evidence="11" id="KW-1185">Reference proteome</keyword>
<feature type="domain" description="Peptidase S8/S53" evidence="9">
    <location>
        <begin position="128"/>
        <end position="450"/>
    </location>
</feature>
<evidence type="ECO:0000256" key="2">
    <source>
        <dbReference type="ARBA" id="ARBA00022670"/>
    </source>
</evidence>
<dbReference type="PROSITE" id="PS51892">
    <property type="entry name" value="SUBTILASE"/>
    <property type="match status" value="1"/>
</dbReference>
<dbReference type="RefSeq" id="WP_247418022.1">
    <property type="nucleotide sequence ID" value="NZ_JALLGW010000001.1"/>
</dbReference>
<dbReference type="PROSITE" id="PS00136">
    <property type="entry name" value="SUBTILASE_ASP"/>
    <property type="match status" value="1"/>
</dbReference>
<dbReference type="Pfam" id="PF00082">
    <property type="entry name" value="Peptidase_S8"/>
    <property type="match status" value="1"/>
</dbReference>
<evidence type="ECO:0000259" key="9">
    <source>
        <dbReference type="Pfam" id="PF00082"/>
    </source>
</evidence>
<sequence>MANHTRRTFLTVSGATIGGIFAASSTVAAQESTERFIVKLQGGRVPNAEVLYDLSEIGYAVVKGSESALKEDGAVEGLAPDISYDASDPAAESVTPDSGAETVDDTYYPYQWDKQALNAPMAHETTTGDGSRIAIIDSGIDASHPDLEENVNLELSKNFTNDDLGAGVPGGGDHGTHVAGIAAASNDGSTGVVGTAPDAELVDFRVFSTADEDSGSFSYVVAAMLEAARTNCDVANLSLGAYPVSRKELGSFYGSFLNQAMTYVNKEGTLLVISAGNDGVNLQNDNGQQVDIDGDGELETLEGGHWISLPNEGAQALSVSATGPIGFGSALVGDESLEEPPETPAFYTNYGTSAVTLGAPGGNADLSMTDPINGIPAYAYDLVFSTLPVVDGEPQYGWKAGTSMAAPNVAGAAALVKATNPDYDANRVESALKRAADVPEEFDKEYYGSGFLNIVDAL</sequence>
<feature type="active site" description="Charge relay system" evidence="5 6">
    <location>
        <position position="174"/>
    </location>
</feature>
<comment type="similarity">
    <text evidence="1 6 7">Belongs to the peptidase S8 family.</text>
</comment>
<evidence type="ECO:0000256" key="5">
    <source>
        <dbReference type="PIRSR" id="PIRSR615500-1"/>
    </source>
</evidence>
<evidence type="ECO:0000256" key="7">
    <source>
        <dbReference type="RuleBase" id="RU003355"/>
    </source>
</evidence>
<gene>
    <name evidence="10" type="ORF">ACFPYI_19220</name>
</gene>
<dbReference type="EMBL" id="JBHSQH010000001">
    <property type="protein sequence ID" value="MFC5973465.1"/>
    <property type="molecule type" value="Genomic_DNA"/>
</dbReference>
<dbReference type="Gene3D" id="3.40.50.200">
    <property type="entry name" value="Peptidase S8/S53 domain"/>
    <property type="match status" value="1"/>
</dbReference>
<organism evidence="10 11">
    <name type="scientific">Halomarina salina</name>
    <dbReference type="NCBI Taxonomy" id="1872699"/>
    <lineage>
        <taxon>Archaea</taxon>
        <taxon>Methanobacteriati</taxon>
        <taxon>Methanobacteriota</taxon>
        <taxon>Stenosarchaea group</taxon>
        <taxon>Halobacteria</taxon>
        <taxon>Halobacteriales</taxon>
        <taxon>Natronomonadaceae</taxon>
        <taxon>Halomarina</taxon>
    </lineage>
</organism>
<dbReference type="InterPro" id="IPR000209">
    <property type="entry name" value="Peptidase_S8/S53_dom"/>
</dbReference>
<dbReference type="PANTHER" id="PTHR43806:SF11">
    <property type="entry name" value="CEREVISIN-RELATED"/>
    <property type="match status" value="1"/>
</dbReference>
<dbReference type="InterPro" id="IPR015500">
    <property type="entry name" value="Peptidase_S8_subtilisin-rel"/>
</dbReference>
<dbReference type="InterPro" id="IPR036852">
    <property type="entry name" value="Peptidase_S8/S53_dom_sf"/>
</dbReference>
<evidence type="ECO:0000313" key="11">
    <source>
        <dbReference type="Proteomes" id="UP001596099"/>
    </source>
</evidence>
<accession>A0ABD5RTL1</accession>
<dbReference type="InterPro" id="IPR006311">
    <property type="entry name" value="TAT_signal"/>
</dbReference>
<evidence type="ECO:0000256" key="3">
    <source>
        <dbReference type="ARBA" id="ARBA00022801"/>
    </source>
</evidence>
<dbReference type="SUPFAM" id="SSF52743">
    <property type="entry name" value="Subtilisin-like"/>
    <property type="match status" value="1"/>
</dbReference>
<dbReference type="PROSITE" id="PS51318">
    <property type="entry name" value="TAT"/>
    <property type="match status" value="1"/>
</dbReference>
<keyword evidence="4 6" id="KW-0720">Serine protease</keyword>
<dbReference type="PRINTS" id="PR00723">
    <property type="entry name" value="SUBTILISIN"/>
</dbReference>
<evidence type="ECO:0000256" key="6">
    <source>
        <dbReference type="PROSITE-ProRule" id="PRU01240"/>
    </source>
</evidence>
<evidence type="ECO:0000313" key="10">
    <source>
        <dbReference type="EMBL" id="MFC5973465.1"/>
    </source>
</evidence>
<comment type="caution">
    <text evidence="10">The sequence shown here is derived from an EMBL/GenBank/DDBJ whole genome shotgun (WGS) entry which is preliminary data.</text>
</comment>
<dbReference type="GO" id="GO:0004252">
    <property type="term" value="F:serine-type endopeptidase activity"/>
    <property type="evidence" value="ECO:0007669"/>
    <property type="project" value="UniProtKB-UniRule"/>
</dbReference>
<feature type="region of interest" description="Disordered" evidence="8">
    <location>
        <begin position="81"/>
        <end position="102"/>
    </location>
</feature>
<reference evidence="10 11" key="1">
    <citation type="journal article" date="2019" name="Int. J. Syst. Evol. Microbiol.">
        <title>The Global Catalogue of Microorganisms (GCM) 10K type strain sequencing project: providing services to taxonomists for standard genome sequencing and annotation.</title>
        <authorList>
            <consortium name="The Broad Institute Genomics Platform"/>
            <consortium name="The Broad Institute Genome Sequencing Center for Infectious Disease"/>
            <person name="Wu L."/>
            <person name="Ma J."/>
        </authorList>
    </citation>
    <scope>NUCLEOTIDE SEQUENCE [LARGE SCALE GENOMIC DNA]</scope>
    <source>
        <strain evidence="10 11">CGMCC 1.12543</strain>
    </source>
</reference>
<evidence type="ECO:0000256" key="8">
    <source>
        <dbReference type="SAM" id="MobiDB-lite"/>
    </source>
</evidence>
<dbReference type="PANTHER" id="PTHR43806">
    <property type="entry name" value="PEPTIDASE S8"/>
    <property type="match status" value="1"/>
</dbReference>
<protein>
    <submittedName>
        <fullName evidence="10">S8 family serine peptidase</fullName>
    </submittedName>
</protein>
<evidence type="ECO:0000256" key="1">
    <source>
        <dbReference type="ARBA" id="ARBA00011073"/>
    </source>
</evidence>
<dbReference type="InterPro" id="IPR023828">
    <property type="entry name" value="Peptidase_S8_Ser-AS"/>
</dbReference>
<keyword evidence="3 6" id="KW-0378">Hydrolase</keyword>